<evidence type="ECO:0000256" key="2">
    <source>
        <dbReference type="ARBA" id="ARBA00023136"/>
    </source>
</evidence>
<protein>
    <recommendedName>
        <fullName evidence="7">Ig-like domain-containing protein</fullName>
    </recommendedName>
</protein>
<evidence type="ECO:0000313" key="9">
    <source>
        <dbReference type="Proteomes" id="UP000000305"/>
    </source>
</evidence>
<dbReference type="InterPro" id="IPR013098">
    <property type="entry name" value="Ig_I-set"/>
</dbReference>
<dbReference type="PROSITE" id="PS50835">
    <property type="entry name" value="IG_LIKE"/>
    <property type="match status" value="2"/>
</dbReference>
<keyword evidence="9" id="KW-1185">Reference proteome</keyword>
<dbReference type="SMART" id="SM00409">
    <property type="entry name" value="IG"/>
    <property type="match status" value="2"/>
</dbReference>
<keyword evidence="5" id="KW-0393">Immunoglobulin domain</keyword>
<evidence type="ECO:0000256" key="4">
    <source>
        <dbReference type="ARBA" id="ARBA00023180"/>
    </source>
</evidence>
<feature type="domain" description="Ig-like" evidence="7">
    <location>
        <begin position="185"/>
        <end position="278"/>
    </location>
</feature>
<dbReference type="Pfam" id="PF13927">
    <property type="entry name" value="Ig_3"/>
    <property type="match status" value="1"/>
</dbReference>
<dbReference type="EMBL" id="GL732617">
    <property type="protein sequence ID" value="EFX70811.1"/>
    <property type="molecule type" value="Genomic_DNA"/>
</dbReference>
<dbReference type="Gene3D" id="2.60.40.10">
    <property type="entry name" value="Immunoglobulins"/>
    <property type="match status" value="2"/>
</dbReference>
<keyword evidence="3" id="KW-1015">Disulfide bond</keyword>
<dbReference type="InterPro" id="IPR036179">
    <property type="entry name" value="Ig-like_dom_sf"/>
</dbReference>
<proteinExistence type="predicted"/>
<dbReference type="HOGENOM" id="CLU_781350_0_0_1"/>
<name>E9HBU5_DAPPU</name>
<evidence type="ECO:0000259" key="7">
    <source>
        <dbReference type="PROSITE" id="PS50835"/>
    </source>
</evidence>
<keyword evidence="4" id="KW-0325">Glycoprotein</keyword>
<keyword evidence="6" id="KW-0732">Signal</keyword>
<dbReference type="STRING" id="6669.E9HBU5"/>
<evidence type="ECO:0000256" key="5">
    <source>
        <dbReference type="ARBA" id="ARBA00023319"/>
    </source>
</evidence>
<dbReference type="GO" id="GO:0016020">
    <property type="term" value="C:membrane"/>
    <property type="evidence" value="ECO:0007669"/>
    <property type="project" value="UniProtKB-SubCell"/>
</dbReference>
<dbReference type="PANTHER" id="PTHR11640">
    <property type="entry name" value="NEPHRIN"/>
    <property type="match status" value="1"/>
</dbReference>
<dbReference type="InParanoid" id="E9HBU5"/>
<sequence length="355" mass="40774">MERLPRTTQFVSLLLVLITLTAWVSSTLARTAHHRTGKPRRIQVYQGDDAMFHCPRKLKFQESGFNHSSVEWYQNGSLVDRTIHGRLRFSIRRNTICIDNVHSEDDGVWAVRPRSLERNRNISVVESVSKFKSRTWCNFTLEVLEDPEVGELLPVSDGLQIEEKQPQQEFVGRSSSQTRPVHSFPKFRRLERRKEPQLIVKRTGQTVALKCPTRGNRRLYSTSVIDWRKNGEEIVQPILEKSGRSLKLEAITKQDSGEYMCVISNLNDQSLNFTFQLTVLDVPLKPKLLGMQNITVRIGDTARLNCSMASQDHRLSTVEWLRQATANNRSIGDSMPLHSSPYFEVLDVSPYLLNI</sequence>
<dbReference type="Proteomes" id="UP000000305">
    <property type="component" value="Unassembled WGS sequence"/>
</dbReference>
<dbReference type="InterPro" id="IPR003599">
    <property type="entry name" value="Ig_sub"/>
</dbReference>
<evidence type="ECO:0000256" key="6">
    <source>
        <dbReference type="SAM" id="SignalP"/>
    </source>
</evidence>
<keyword evidence="2" id="KW-0472">Membrane</keyword>
<organism evidence="8 9">
    <name type="scientific">Daphnia pulex</name>
    <name type="common">Water flea</name>
    <dbReference type="NCBI Taxonomy" id="6669"/>
    <lineage>
        <taxon>Eukaryota</taxon>
        <taxon>Metazoa</taxon>
        <taxon>Ecdysozoa</taxon>
        <taxon>Arthropoda</taxon>
        <taxon>Crustacea</taxon>
        <taxon>Branchiopoda</taxon>
        <taxon>Diplostraca</taxon>
        <taxon>Cladocera</taxon>
        <taxon>Anomopoda</taxon>
        <taxon>Daphniidae</taxon>
        <taxon>Daphnia</taxon>
    </lineage>
</organism>
<dbReference type="InterPro" id="IPR051275">
    <property type="entry name" value="Cell_adhesion_signaling"/>
</dbReference>
<dbReference type="AlphaFoldDB" id="E9HBU5"/>
<dbReference type="SMART" id="SM00408">
    <property type="entry name" value="IGc2"/>
    <property type="match status" value="1"/>
</dbReference>
<evidence type="ECO:0000256" key="3">
    <source>
        <dbReference type="ARBA" id="ARBA00023157"/>
    </source>
</evidence>
<dbReference type="InterPro" id="IPR013783">
    <property type="entry name" value="Ig-like_fold"/>
</dbReference>
<feature type="signal peptide" evidence="6">
    <location>
        <begin position="1"/>
        <end position="29"/>
    </location>
</feature>
<dbReference type="InterPro" id="IPR007110">
    <property type="entry name" value="Ig-like_dom"/>
</dbReference>
<dbReference type="KEGG" id="dpx:DAPPUDRAFT_327799"/>
<gene>
    <name evidence="8" type="ORF">DAPPUDRAFT_327799</name>
</gene>
<dbReference type="eggNOG" id="KOG0200">
    <property type="taxonomic scope" value="Eukaryota"/>
</dbReference>
<reference evidence="8 9" key="1">
    <citation type="journal article" date="2011" name="Science">
        <title>The ecoresponsive genome of Daphnia pulex.</title>
        <authorList>
            <person name="Colbourne J.K."/>
            <person name="Pfrender M.E."/>
            <person name="Gilbert D."/>
            <person name="Thomas W.K."/>
            <person name="Tucker A."/>
            <person name="Oakley T.H."/>
            <person name="Tokishita S."/>
            <person name="Aerts A."/>
            <person name="Arnold G.J."/>
            <person name="Basu M.K."/>
            <person name="Bauer D.J."/>
            <person name="Caceres C.E."/>
            <person name="Carmel L."/>
            <person name="Casola C."/>
            <person name="Choi J.H."/>
            <person name="Detter J.C."/>
            <person name="Dong Q."/>
            <person name="Dusheyko S."/>
            <person name="Eads B.D."/>
            <person name="Frohlich T."/>
            <person name="Geiler-Samerotte K.A."/>
            <person name="Gerlach D."/>
            <person name="Hatcher P."/>
            <person name="Jogdeo S."/>
            <person name="Krijgsveld J."/>
            <person name="Kriventseva E.V."/>
            <person name="Kultz D."/>
            <person name="Laforsch C."/>
            <person name="Lindquist E."/>
            <person name="Lopez J."/>
            <person name="Manak J.R."/>
            <person name="Muller J."/>
            <person name="Pangilinan J."/>
            <person name="Patwardhan R.P."/>
            <person name="Pitluck S."/>
            <person name="Pritham E.J."/>
            <person name="Rechtsteiner A."/>
            <person name="Rho M."/>
            <person name="Rogozin I.B."/>
            <person name="Sakarya O."/>
            <person name="Salamov A."/>
            <person name="Schaack S."/>
            <person name="Shapiro H."/>
            <person name="Shiga Y."/>
            <person name="Skalitzky C."/>
            <person name="Smith Z."/>
            <person name="Souvorov A."/>
            <person name="Sung W."/>
            <person name="Tang Z."/>
            <person name="Tsuchiya D."/>
            <person name="Tu H."/>
            <person name="Vos H."/>
            <person name="Wang M."/>
            <person name="Wolf Y.I."/>
            <person name="Yamagata H."/>
            <person name="Yamada T."/>
            <person name="Ye Y."/>
            <person name="Shaw J.R."/>
            <person name="Andrews J."/>
            <person name="Crease T.J."/>
            <person name="Tang H."/>
            <person name="Lucas S.M."/>
            <person name="Robertson H.M."/>
            <person name="Bork P."/>
            <person name="Koonin E.V."/>
            <person name="Zdobnov E.M."/>
            <person name="Grigoriev I.V."/>
            <person name="Lynch M."/>
            <person name="Boore J.L."/>
        </authorList>
    </citation>
    <scope>NUCLEOTIDE SEQUENCE [LARGE SCALE GENOMIC DNA]</scope>
</reference>
<evidence type="ECO:0000256" key="1">
    <source>
        <dbReference type="ARBA" id="ARBA00004479"/>
    </source>
</evidence>
<feature type="domain" description="Ig-like" evidence="7">
    <location>
        <begin position="286"/>
        <end position="355"/>
    </location>
</feature>
<comment type="subcellular location">
    <subcellularLocation>
        <location evidence="1">Membrane</location>
        <topology evidence="1">Single-pass type I membrane protein</topology>
    </subcellularLocation>
</comment>
<feature type="chain" id="PRO_5003241676" description="Ig-like domain-containing protein" evidence="6">
    <location>
        <begin position="30"/>
        <end position="355"/>
    </location>
</feature>
<dbReference type="Pfam" id="PF07679">
    <property type="entry name" value="I-set"/>
    <property type="match status" value="1"/>
</dbReference>
<accession>E9HBU5</accession>
<dbReference type="OrthoDB" id="6019866at2759"/>
<dbReference type="SUPFAM" id="SSF48726">
    <property type="entry name" value="Immunoglobulin"/>
    <property type="match status" value="3"/>
</dbReference>
<evidence type="ECO:0000313" key="8">
    <source>
        <dbReference type="EMBL" id="EFX70811.1"/>
    </source>
</evidence>
<dbReference type="PhylomeDB" id="E9HBU5"/>
<dbReference type="InterPro" id="IPR003598">
    <property type="entry name" value="Ig_sub2"/>
</dbReference>